<keyword evidence="17" id="KW-1185">Reference proteome</keyword>
<dbReference type="EMBL" id="FNYW01000004">
    <property type="protein sequence ID" value="SEI58115.1"/>
    <property type="molecule type" value="Genomic_DNA"/>
</dbReference>
<dbReference type="CDD" id="cd00082">
    <property type="entry name" value="HisKA"/>
    <property type="match status" value="1"/>
</dbReference>
<evidence type="ECO:0000256" key="4">
    <source>
        <dbReference type="ARBA" id="ARBA00022475"/>
    </source>
</evidence>
<comment type="catalytic activity">
    <reaction evidence="1">
        <text>ATP + protein L-histidine = ADP + protein N-phospho-L-histidine.</text>
        <dbReference type="EC" id="2.7.13.3"/>
    </reaction>
</comment>
<organism evidence="16 17">
    <name type="scientific">Alkalibacterium gilvum</name>
    <dbReference type="NCBI Taxonomy" id="1130080"/>
    <lineage>
        <taxon>Bacteria</taxon>
        <taxon>Bacillati</taxon>
        <taxon>Bacillota</taxon>
        <taxon>Bacilli</taxon>
        <taxon>Lactobacillales</taxon>
        <taxon>Carnobacteriaceae</taxon>
        <taxon>Alkalibacterium</taxon>
    </lineage>
</organism>
<protein>
    <recommendedName>
        <fullName evidence="3">histidine kinase</fullName>
        <ecNumber evidence="3">2.7.13.3</ecNumber>
    </recommendedName>
</protein>
<evidence type="ECO:0000256" key="12">
    <source>
        <dbReference type="ARBA" id="ARBA00023012"/>
    </source>
</evidence>
<dbReference type="EC" id="2.7.13.3" evidence="3"/>
<dbReference type="Pfam" id="PF02518">
    <property type="entry name" value="HATPase_c"/>
    <property type="match status" value="1"/>
</dbReference>
<evidence type="ECO:0000256" key="6">
    <source>
        <dbReference type="ARBA" id="ARBA00022679"/>
    </source>
</evidence>
<feature type="transmembrane region" description="Helical" evidence="14">
    <location>
        <begin position="6"/>
        <end position="31"/>
    </location>
</feature>
<feature type="domain" description="Histidine kinase" evidence="15">
    <location>
        <begin position="243"/>
        <end position="456"/>
    </location>
</feature>
<dbReference type="Gene3D" id="1.10.287.130">
    <property type="match status" value="1"/>
</dbReference>
<dbReference type="SUPFAM" id="SSF55874">
    <property type="entry name" value="ATPase domain of HSP90 chaperone/DNA topoisomerase II/histidine kinase"/>
    <property type="match status" value="1"/>
</dbReference>
<dbReference type="InterPro" id="IPR050398">
    <property type="entry name" value="HssS/ArlS-like"/>
</dbReference>
<evidence type="ECO:0000259" key="15">
    <source>
        <dbReference type="PROSITE" id="PS50109"/>
    </source>
</evidence>
<dbReference type="InterPro" id="IPR005467">
    <property type="entry name" value="His_kinase_dom"/>
</dbReference>
<sequence>MRTKLTFRYILMIAVSVIILLGSAFMILTYVENEVDNNDTAIPAVFTYNFVDEIESTDNGEVIISEDGKAALLEENGWIQILNTEGYVTQGFNEPDNAAKHYAPTELILNYLFSGYEENYFFDVGKTVDNIEYVVAMPKGNWNRYIFEMDQEMIQKFLFIMFILAVIVFSLMGFIFSQRIASPVAEVIGGVERLSAGDYKINYKENGLYKKVFASLNHLAARLKTSETEREKTKKQREKWISNISHDLKTPLSTIKGYSEILSDTEYDLSPEEIKKYSEIILTKSVYMEDMIEELRLNEKLMHNGIHLDKEAVNLTVFIKEMIIDILNHPSYSDRNVDFHSDDKNLTFNCEKDLMRRAIENLIYNALIHNDSDTKLEISISEANRDILIDIKDDGRGMSDEELDNLFNRFYRGTNTKDYKGSGLGMSIAKEVIEAHCGEIEVISKLGKGTQIKIKL</sequence>
<dbReference type="CDD" id="cd00075">
    <property type="entry name" value="HATPase"/>
    <property type="match status" value="1"/>
</dbReference>
<keyword evidence="8" id="KW-0547">Nucleotide-binding</keyword>
<dbReference type="SMART" id="SM00388">
    <property type="entry name" value="HisKA"/>
    <property type="match status" value="1"/>
</dbReference>
<dbReference type="OrthoDB" id="9806130at2"/>
<dbReference type="PROSITE" id="PS50109">
    <property type="entry name" value="HIS_KIN"/>
    <property type="match status" value="1"/>
</dbReference>
<dbReference type="STRING" id="1130080.SAMN04488113_10436"/>
<name>A0A1H6S302_9LACT</name>
<evidence type="ECO:0000256" key="13">
    <source>
        <dbReference type="ARBA" id="ARBA00023136"/>
    </source>
</evidence>
<evidence type="ECO:0000256" key="14">
    <source>
        <dbReference type="SAM" id="Phobius"/>
    </source>
</evidence>
<dbReference type="SMART" id="SM00387">
    <property type="entry name" value="HATPase_c"/>
    <property type="match status" value="1"/>
</dbReference>
<dbReference type="InterPro" id="IPR036097">
    <property type="entry name" value="HisK_dim/P_sf"/>
</dbReference>
<evidence type="ECO:0000256" key="11">
    <source>
        <dbReference type="ARBA" id="ARBA00022989"/>
    </source>
</evidence>
<dbReference type="AlphaFoldDB" id="A0A1H6S302"/>
<evidence type="ECO:0000256" key="1">
    <source>
        <dbReference type="ARBA" id="ARBA00000085"/>
    </source>
</evidence>
<evidence type="ECO:0000256" key="7">
    <source>
        <dbReference type="ARBA" id="ARBA00022692"/>
    </source>
</evidence>
<dbReference type="Gene3D" id="6.10.340.10">
    <property type="match status" value="1"/>
</dbReference>
<dbReference type="InterPro" id="IPR036890">
    <property type="entry name" value="HATPase_C_sf"/>
</dbReference>
<evidence type="ECO:0000256" key="8">
    <source>
        <dbReference type="ARBA" id="ARBA00022741"/>
    </source>
</evidence>
<keyword evidence="6" id="KW-0808">Transferase</keyword>
<comment type="subcellular location">
    <subcellularLocation>
        <location evidence="2">Cell membrane</location>
        <topology evidence="2">Multi-pass membrane protein</topology>
    </subcellularLocation>
</comment>
<evidence type="ECO:0000313" key="17">
    <source>
        <dbReference type="Proteomes" id="UP000198564"/>
    </source>
</evidence>
<dbReference type="PANTHER" id="PTHR45528">
    <property type="entry name" value="SENSOR HISTIDINE KINASE CPXA"/>
    <property type="match status" value="1"/>
</dbReference>
<dbReference type="Pfam" id="PF00512">
    <property type="entry name" value="HisKA"/>
    <property type="match status" value="1"/>
</dbReference>
<keyword evidence="5" id="KW-0597">Phosphoprotein</keyword>
<keyword evidence="9 16" id="KW-0418">Kinase</keyword>
<proteinExistence type="predicted"/>
<evidence type="ECO:0000256" key="2">
    <source>
        <dbReference type="ARBA" id="ARBA00004651"/>
    </source>
</evidence>
<dbReference type="GO" id="GO:0005886">
    <property type="term" value="C:plasma membrane"/>
    <property type="evidence" value="ECO:0007669"/>
    <property type="project" value="UniProtKB-SubCell"/>
</dbReference>
<evidence type="ECO:0000256" key="9">
    <source>
        <dbReference type="ARBA" id="ARBA00022777"/>
    </source>
</evidence>
<dbReference type="GO" id="GO:0005524">
    <property type="term" value="F:ATP binding"/>
    <property type="evidence" value="ECO:0007669"/>
    <property type="project" value="UniProtKB-KW"/>
</dbReference>
<reference evidence="17" key="1">
    <citation type="submission" date="2016-10" db="EMBL/GenBank/DDBJ databases">
        <authorList>
            <person name="Varghese N."/>
            <person name="Submissions S."/>
        </authorList>
    </citation>
    <scope>NUCLEOTIDE SEQUENCE [LARGE SCALE GENOMIC DNA]</scope>
    <source>
        <strain evidence="17">DSM 25751</strain>
    </source>
</reference>
<dbReference type="Proteomes" id="UP000198564">
    <property type="component" value="Unassembled WGS sequence"/>
</dbReference>
<dbReference type="InterPro" id="IPR004358">
    <property type="entry name" value="Sig_transdc_His_kin-like_C"/>
</dbReference>
<dbReference type="PANTHER" id="PTHR45528:SF1">
    <property type="entry name" value="SENSOR HISTIDINE KINASE CPXA"/>
    <property type="match status" value="1"/>
</dbReference>
<dbReference type="PRINTS" id="PR00344">
    <property type="entry name" value="BCTRLSENSOR"/>
</dbReference>
<dbReference type="GO" id="GO:0000155">
    <property type="term" value="F:phosphorelay sensor kinase activity"/>
    <property type="evidence" value="ECO:0007669"/>
    <property type="project" value="InterPro"/>
</dbReference>
<evidence type="ECO:0000256" key="3">
    <source>
        <dbReference type="ARBA" id="ARBA00012438"/>
    </source>
</evidence>
<keyword evidence="12" id="KW-0902">Two-component regulatory system</keyword>
<evidence type="ECO:0000256" key="5">
    <source>
        <dbReference type="ARBA" id="ARBA00022553"/>
    </source>
</evidence>
<keyword evidence="11 14" id="KW-1133">Transmembrane helix</keyword>
<keyword evidence="13 14" id="KW-0472">Membrane</keyword>
<keyword evidence="4" id="KW-1003">Cell membrane</keyword>
<dbReference type="SUPFAM" id="SSF47384">
    <property type="entry name" value="Homodimeric domain of signal transducing histidine kinase"/>
    <property type="match status" value="1"/>
</dbReference>
<dbReference type="InterPro" id="IPR003661">
    <property type="entry name" value="HisK_dim/P_dom"/>
</dbReference>
<evidence type="ECO:0000256" key="10">
    <source>
        <dbReference type="ARBA" id="ARBA00022840"/>
    </source>
</evidence>
<dbReference type="InterPro" id="IPR003594">
    <property type="entry name" value="HATPase_dom"/>
</dbReference>
<gene>
    <name evidence="16" type="ORF">SAMN04488113_10436</name>
</gene>
<evidence type="ECO:0000313" key="16">
    <source>
        <dbReference type="EMBL" id="SEI58115.1"/>
    </source>
</evidence>
<dbReference type="Gene3D" id="3.30.565.10">
    <property type="entry name" value="Histidine kinase-like ATPase, C-terminal domain"/>
    <property type="match status" value="1"/>
</dbReference>
<accession>A0A1H6S302</accession>
<dbReference type="RefSeq" id="WP_091632872.1">
    <property type="nucleotide sequence ID" value="NZ_FNYW01000004.1"/>
</dbReference>
<keyword evidence="7 14" id="KW-0812">Transmembrane</keyword>
<keyword evidence="10" id="KW-0067">ATP-binding</keyword>
<feature type="transmembrane region" description="Helical" evidence="14">
    <location>
        <begin position="157"/>
        <end position="176"/>
    </location>
</feature>